<keyword evidence="2 4" id="KW-0689">Ribosomal protein</keyword>
<dbReference type="Proteomes" id="UP000033858">
    <property type="component" value="Unassembled WGS sequence"/>
</dbReference>
<dbReference type="GO" id="GO:0006412">
    <property type="term" value="P:translation"/>
    <property type="evidence" value="ECO:0007669"/>
    <property type="project" value="InterPro"/>
</dbReference>
<evidence type="ECO:0000256" key="1">
    <source>
        <dbReference type="ARBA" id="ARBA00007116"/>
    </source>
</evidence>
<reference evidence="4 5" key="1">
    <citation type="journal article" date="2015" name="Nature">
        <title>rRNA introns, odd ribosomes, and small enigmatic genomes across a large radiation of phyla.</title>
        <authorList>
            <person name="Brown C.T."/>
            <person name="Hug L.A."/>
            <person name="Thomas B.C."/>
            <person name="Sharon I."/>
            <person name="Castelle C.J."/>
            <person name="Singh A."/>
            <person name="Wilkins M.J."/>
            <person name="Williams K.H."/>
            <person name="Banfield J.F."/>
        </authorList>
    </citation>
    <scope>NUCLEOTIDE SEQUENCE [LARGE SCALE GENOMIC DNA]</scope>
</reference>
<organism evidence="4 5">
    <name type="scientific">Candidatus Woesebacteria bacterium GW2011_GWB1_41_10</name>
    <dbReference type="NCBI Taxonomy" id="1618577"/>
    <lineage>
        <taxon>Bacteria</taxon>
        <taxon>Candidatus Woeseibacteriota</taxon>
    </lineage>
</organism>
<dbReference type="InterPro" id="IPR057268">
    <property type="entry name" value="Ribosomal_L18"/>
</dbReference>
<dbReference type="PANTHER" id="PTHR12899:SF3">
    <property type="entry name" value="LARGE RIBOSOMAL SUBUNIT PROTEIN UL18M"/>
    <property type="match status" value="1"/>
</dbReference>
<dbReference type="GO" id="GO:0005840">
    <property type="term" value="C:ribosome"/>
    <property type="evidence" value="ECO:0007669"/>
    <property type="project" value="UniProtKB-KW"/>
</dbReference>
<dbReference type="PANTHER" id="PTHR12899">
    <property type="entry name" value="39S RIBOSOMAL PROTEIN L18, MITOCHONDRIAL"/>
    <property type="match status" value="1"/>
</dbReference>
<keyword evidence="3" id="KW-0687">Ribonucleoprotein</keyword>
<dbReference type="AlphaFoldDB" id="A0A0G0XEQ9"/>
<dbReference type="CDD" id="cd00432">
    <property type="entry name" value="Ribosomal_L18_L5e"/>
    <property type="match status" value="1"/>
</dbReference>
<comment type="caution">
    <text evidence="4">The sequence shown here is derived from an EMBL/GenBank/DDBJ whole genome shotgun (WGS) entry which is preliminary data.</text>
</comment>
<dbReference type="GO" id="GO:1990904">
    <property type="term" value="C:ribonucleoprotein complex"/>
    <property type="evidence" value="ECO:0007669"/>
    <property type="project" value="UniProtKB-KW"/>
</dbReference>
<gene>
    <name evidence="4" type="ORF">UU32_C0020G0014</name>
</gene>
<dbReference type="GO" id="GO:0005737">
    <property type="term" value="C:cytoplasm"/>
    <property type="evidence" value="ECO:0007669"/>
    <property type="project" value="UniProtKB-ARBA"/>
</dbReference>
<dbReference type="EMBL" id="LCAE01000020">
    <property type="protein sequence ID" value="KKR86187.1"/>
    <property type="molecule type" value="Genomic_DNA"/>
</dbReference>
<dbReference type="GO" id="GO:0003735">
    <property type="term" value="F:structural constituent of ribosome"/>
    <property type="evidence" value="ECO:0007669"/>
    <property type="project" value="InterPro"/>
</dbReference>
<accession>A0A0G0XEQ9</accession>
<evidence type="ECO:0000256" key="2">
    <source>
        <dbReference type="ARBA" id="ARBA00022980"/>
    </source>
</evidence>
<dbReference type="PATRIC" id="fig|1618577.3.peg.319"/>
<dbReference type="SUPFAM" id="SSF53137">
    <property type="entry name" value="Translational machinery components"/>
    <property type="match status" value="1"/>
</dbReference>
<comment type="similarity">
    <text evidence="1">Belongs to the universal ribosomal protein uL18 family.</text>
</comment>
<proteinExistence type="inferred from homology"/>
<sequence>MRTIRLSVYRSNKFIYAQIIDDSKAETLVATFGRDAAKVGEEIAAKAAKKKIKEIFFDKGRFKYHGKVKVLAEAARKGGLKF</sequence>
<dbReference type="GO" id="GO:0008097">
    <property type="term" value="F:5S rRNA binding"/>
    <property type="evidence" value="ECO:0007669"/>
    <property type="project" value="TreeGrafter"/>
</dbReference>
<evidence type="ECO:0000313" key="5">
    <source>
        <dbReference type="Proteomes" id="UP000033858"/>
    </source>
</evidence>
<name>A0A0G0XEQ9_9BACT</name>
<protein>
    <submittedName>
        <fullName evidence="4">50S ribosomal protein L18</fullName>
    </submittedName>
</protein>
<evidence type="ECO:0000313" key="4">
    <source>
        <dbReference type="EMBL" id="KKR86187.1"/>
    </source>
</evidence>
<dbReference type="Gene3D" id="3.30.420.100">
    <property type="match status" value="1"/>
</dbReference>
<dbReference type="Pfam" id="PF00861">
    <property type="entry name" value="Ribosomal_L18p"/>
    <property type="match status" value="1"/>
</dbReference>
<dbReference type="InterPro" id="IPR005484">
    <property type="entry name" value="Ribosomal_uL18_bac/plant/anim"/>
</dbReference>
<evidence type="ECO:0000256" key="3">
    <source>
        <dbReference type="ARBA" id="ARBA00023274"/>
    </source>
</evidence>